<dbReference type="InterPro" id="IPR001537">
    <property type="entry name" value="SpoU_MeTrfase"/>
</dbReference>
<dbReference type="GO" id="GO:0008173">
    <property type="term" value="F:RNA methyltransferase activity"/>
    <property type="evidence" value="ECO:0007669"/>
    <property type="project" value="InterPro"/>
</dbReference>
<protein>
    <recommendedName>
        <fullName evidence="3">tRNA/rRNA methyltransferase SpoU type domain-containing protein</fullName>
    </recommendedName>
</protein>
<organism evidence="4 5">
    <name type="scientific">[Myrmecia] bisecta</name>
    <dbReference type="NCBI Taxonomy" id="41462"/>
    <lineage>
        <taxon>Eukaryota</taxon>
        <taxon>Viridiplantae</taxon>
        <taxon>Chlorophyta</taxon>
        <taxon>core chlorophytes</taxon>
        <taxon>Trebouxiophyceae</taxon>
        <taxon>Trebouxiales</taxon>
        <taxon>Trebouxiaceae</taxon>
        <taxon>Myrmecia</taxon>
    </lineage>
</organism>
<name>A0AAW1QRM9_9CHLO</name>
<dbReference type="InterPro" id="IPR051259">
    <property type="entry name" value="rRNA_Methyltransferase"/>
</dbReference>
<dbReference type="GO" id="GO:0006396">
    <property type="term" value="P:RNA processing"/>
    <property type="evidence" value="ECO:0007669"/>
    <property type="project" value="InterPro"/>
</dbReference>
<dbReference type="InterPro" id="IPR029026">
    <property type="entry name" value="tRNA_m1G_MTases_N"/>
</dbReference>
<dbReference type="EMBL" id="JALJOR010000002">
    <property type="protein sequence ID" value="KAK9824104.1"/>
    <property type="molecule type" value="Genomic_DNA"/>
</dbReference>
<evidence type="ECO:0000256" key="2">
    <source>
        <dbReference type="ARBA" id="ARBA00022679"/>
    </source>
</evidence>
<keyword evidence="2" id="KW-0808">Transferase</keyword>
<dbReference type="PANTHER" id="PTHR43191">
    <property type="entry name" value="RRNA METHYLTRANSFERASE 3"/>
    <property type="match status" value="1"/>
</dbReference>
<evidence type="ECO:0000259" key="3">
    <source>
        <dbReference type="Pfam" id="PF00588"/>
    </source>
</evidence>
<evidence type="ECO:0000256" key="1">
    <source>
        <dbReference type="ARBA" id="ARBA00022603"/>
    </source>
</evidence>
<reference evidence="4 5" key="1">
    <citation type="journal article" date="2024" name="Nat. Commun.">
        <title>Phylogenomics reveals the evolutionary origins of lichenization in chlorophyte algae.</title>
        <authorList>
            <person name="Puginier C."/>
            <person name="Libourel C."/>
            <person name="Otte J."/>
            <person name="Skaloud P."/>
            <person name="Haon M."/>
            <person name="Grisel S."/>
            <person name="Petersen M."/>
            <person name="Berrin J.G."/>
            <person name="Delaux P.M."/>
            <person name="Dal Grande F."/>
            <person name="Keller J."/>
        </authorList>
    </citation>
    <scope>NUCLEOTIDE SEQUENCE [LARGE SCALE GENOMIC DNA]</scope>
    <source>
        <strain evidence="4 5">SAG 2043</strain>
    </source>
</reference>
<keyword evidence="5" id="KW-1185">Reference proteome</keyword>
<keyword evidence="1" id="KW-0489">Methyltransferase</keyword>
<evidence type="ECO:0000313" key="4">
    <source>
        <dbReference type="EMBL" id="KAK9824104.1"/>
    </source>
</evidence>
<dbReference type="AlphaFoldDB" id="A0AAW1QRM9"/>
<dbReference type="CDD" id="cd18096">
    <property type="entry name" value="SpoU-like"/>
    <property type="match status" value="1"/>
</dbReference>
<dbReference type="SUPFAM" id="SSF75217">
    <property type="entry name" value="alpha/beta knot"/>
    <property type="match status" value="1"/>
</dbReference>
<comment type="caution">
    <text evidence="4">The sequence shown here is derived from an EMBL/GenBank/DDBJ whole genome shotgun (WGS) entry which is preliminary data.</text>
</comment>
<dbReference type="Pfam" id="PF00588">
    <property type="entry name" value="SpoU_methylase"/>
    <property type="match status" value="1"/>
</dbReference>
<sequence>MQRADSLAEGNGAVVAVPANSVADIQDRTDSPPHVSTSGQPACYLIVYNVSKRHNIGTLVRSATAFGVTEVCLVGSRQFNTFGSHGAVNHMRLRHFGTLEECCQWLKVQAGCEIMGIEIVDGAKPVHTQPFSGPTAFMLGNEGSGLSAKQLQLCDSFVYIPQYGAGTASLNVTVAASIILHQFATWAGYQERQREGFKYCVAERPDRTVPRGMVPLSPAEAEAERQRRRADAALDWLMDCSDAEQAAGELTEGLLSGIMGQAVGEL</sequence>
<accession>A0AAW1QRM9</accession>
<proteinExistence type="predicted"/>
<feature type="domain" description="tRNA/rRNA methyltransferase SpoU type" evidence="3">
    <location>
        <begin position="44"/>
        <end position="181"/>
    </location>
</feature>
<dbReference type="InterPro" id="IPR029028">
    <property type="entry name" value="Alpha/beta_knot_MTases"/>
</dbReference>
<evidence type="ECO:0000313" key="5">
    <source>
        <dbReference type="Proteomes" id="UP001489004"/>
    </source>
</evidence>
<dbReference type="GO" id="GO:0003723">
    <property type="term" value="F:RNA binding"/>
    <property type="evidence" value="ECO:0007669"/>
    <property type="project" value="InterPro"/>
</dbReference>
<dbReference type="GO" id="GO:0032259">
    <property type="term" value="P:methylation"/>
    <property type="evidence" value="ECO:0007669"/>
    <property type="project" value="UniProtKB-KW"/>
</dbReference>
<dbReference type="Proteomes" id="UP001489004">
    <property type="component" value="Unassembled WGS sequence"/>
</dbReference>
<gene>
    <name evidence="4" type="ORF">WJX72_007761</name>
</gene>
<dbReference type="Gene3D" id="3.40.1280.10">
    <property type="match status" value="1"/>
</dbReference>
<dbReference type="PANTHER" id="PTHR43191:SF7">
    <property type="entry name" value="OBP33PEP LIKE PROTEIN"/>
    <property type="match status" value="1"/>
</dbReference>